<evidence type="ECO:0000313" key="8">
    <source>
        <dbReference type="EMBL" id="GER02354.1"/>
    </source>
</evidence>
<dbReference type="SUPFAM" id="SSF103473">
    <property type="entry name" value="MFS general substrate transporter"/>
    <property type="match status" value="1"/>
</dbReference>
<sequence length="467" mass="50278">MAIEPDKAAEGAARASPLEKSAAVPVSLLLAYGAPALPLYALLLLIGFFPYYYKLHLGIEFATAGILVLVTRLWDVFTDPLIGILSDRTRLPLGRRRPWLLAGLPVAMLGIVMVLFAEPGISPIRLGLWTMLLFLGWTMMALPLNAWSVAISGDYHQRARISAFREGFSLLGTVAALALLVQAVSAMGGDLNLAGDDIGAAFRLLGIGLLIALPITVGLALVFVPDPRQPGHRPRQSWYDLRDLARNGPLKRLSGAFLINGIANGLPPTLFIYYVQAVLDAPNDVGFYIMIYFLCGILGVPLWTRLSKTLGKDRTWMLAMGIAAAAFVPVAFLGPADHQIYLALVVITGFCLGADFFLPPAMAADVVDLDEVYSGVERAGLFFSLLSMIYKLSWALAGAAGLFALGLSGFDEKLGAANSSSALLVVAVMYALVPALFKGLAIWLMRGFHLDETEHRGLRQKLAATRP</sequence>
<dbReference type="EMBL" id="BKCN01000001">
    <property type="protein sequence ID" value="GER02354.1"/>
    <property type="molecule type" value="Genomic_DNA"/>
</dbReference>
<feature type="transmembrane region" description="Helical" evidence="7">
    <location>
        <begin position="379"/>
        <end position="410"/>
    </location>
</feature>
<dbReference type="InterPro" id="IPR036259">
    <property type="entry name" value="MFS_trans_sf"/>
</dbReference>
<feature type="transmembrane region" description="Helical" evidence="7">
    <location>
        <begin position="422"/>
        <end position="445"/>
    </location>
</feature>
<dbReference type="InterPro" id="IPR039672">
    <property type="entry name" value="MFS_2"/>
</dbReference>
<feature type="transmembrane region" description="Helical" evidence="7">
    <location>
        <begin position="168"/>
        <end position="188"/>
    </location>
</feature>
<proteinExistence type="inferred from homology"/>
<dbReference type="InterPro" id="IPR018043">
    <property type="entry name" value="Na/Gal_symport_CS"/>
</dbReference>
<dbReference type="GO" id="GO:0006814">
    <property type="term" value="P:sodium ion transport"/>
    <property type="evidence" value="ECO:0007669"/>
    <property type="project" value="InterPro"/>
</dbReference>
<organism evidence="8 9">
    <name type="scientific">Iodidimonas nitroreducens</name>
    <dbReference type="NCBI Taxonomy" id="1236968"/>
    <lineage>
        <taxon>Bacteria</taxon>
        <taxon>Pseudomonadati</taxon>
        <taxon>Pseudomonadota</taxon>
        <taxon>Alphaproteobacteria</taxon>
        <taxon>Iodidimonadales</taxon>
        <taxon>Iodidimonadaceae</taxon>
        <taxon>Iodidimonas</taxon>
    </lineage>
</organism>
<feature type="transmembrane region" description="Helical" evidence="7">
    <location>
        <begin position="256"/>
        <end position="279"/>
    </location>
</feature>
<evidence type="ECO:0000256" key="5">
    <source>
        <dbReference type="ARBA" id="ARBA00022989"/>
    </source>
</evidence>
<reference evidence="8 9" key="1">
    <citation type="submission" date="2019-09" db="EMBL/GenBank/DDBJ databases">
        <title>NBRP : Genome information of microbial organism related human and environment.</title>
        <authorList>
            <person name="Hattori M."/>
            <person name="Oshima K."/>
            <person name="Inaba H."/>
            <person name="Suda W."/>
            <person name="Sakamoto M."/>
            <person name="Iino T."/>
            <person name="Kitahara M."/>
            <person name="Oshida Y."/>
            <person name="Iida T."/>
            <person name="Kudo T."/>
            <person name="Itoh T."/>
            <person name="Ohkuma M."/>
        </authorList>
    </citation>
    <scope>NUCLEOTIDE SEQUENCE [LARGE SCALE GENOMIC DNA]</scope>
    <source>
        <strain evidence="8 9">Q-1</strain>
    </source>
</reference>
<dbReference type="AlphaFoldDB" id="A0A5A7N3P0"/>
<dbReference type="Proteomes" id="UP000324996">
    <property type="component" value="Unassembled WGS sequence"/>
</dbReference>
<dbReference type="Gene3D" id="1.20.1250.20">
    <property type="entry name" value="MFS general substrate transporter like domains"/>
    <property type="match status" value="2"/>
</dbReference>
<dbReference type="PANTHER" id="PTHR11328:SF28">
    <property type="entry name" value="MAJOR FACILITATOR SUPERFAMILY DOMAIN-CONTAINING PROTEIN 12"/>
    <property type="match status" value="1"/>
</dbReference>
<feature type="transmembrane region" description="Helical" evidence="7">
    <location>
        <begin position="316"/>
        <end position="334"/>
    </location>
</feature>
<name>A0A5A7N3P0_9PROT</name>
<evidence type="ECO:0000256" key="4">
    <source>
        <dbReference type="ARBA" id="ARBA00022692"/>
    </source>
</evidence>
<evidence type="ECO:0000313" key="9">
    <source>
        <dbReference type="Proteomes" id="UP000324996"/>
    </source>
</evidence>
<feature type="transmembrane region" description="Helical" evidence="7">
    <location>
        <begin position="285"/>
        <end position="304"/>
    </location>
</feature>
<feature type="transmembrane region" description="Helical" evidence="7">
    <location>
        <begin position="29"/>
        <end position="53"/>
    </location>
</feature>
<keyword evidence="4 7" id="KW-0812">Transmembrane</keyword>
<evidence type="ECO:0000256" key="2">
    <source>
        <dbReference type="ARBA" id="ARBA00009617"/>
    </source>
</evidence>
<keyword evidence="9" id="KW-1185">Reference proteome</keyword>
<feature type="transmembrane region" description="Helical" evidence="7">
    <location>
        <begin position="340"/>
        <end position="358"/>
    </location>
</feature>
<keyword evidence="3" id="KW-1003">Cell membrane</keyword>
<comment type="similarity">
    <text evidence="2">Belongs to the sodium:galactoside symporter (TC 2.A.2) family.</text>
</comment>
<dbReference type="RefSeq" id="WP_042088341.1">
    <property type="nucleotide sequence ID" value="NZ_BKCN01000001.1"/>
</dbReference>
<evidence type="ECO:0000256" key="1">
    <source>
        <dbReference type="ARBA" id="ARBA00004651"/>
    </source>
</evidence>
<evidence type="ECO:0000256" key="3">
    <source>
        <dbReference type="ARBA" id="ARBA00022475"/>
    </source>
</evidence>
<feature type="transmembrane region" description="Helical" evidence="7">
    <location>
        <begin position="59"/>
        <end position="77"/>
    </location>
</feature>
<accession>A0A5A7N3P0</accession>
<keyword evidence="6 7" id="KW-0472">Membrane</keyword>
<feature type="transmembrane region" description="Helical" evidence="7">
    <location>
        <begin position="98"/>
        <end position="116"/>
    </location>
</feature>
<dbReference type="GO" id="GO:0015293">
    <property type="term" value="F:symporter activity"/>
    <property type="evidence" value="ECO:0007669"/>
    <property type="project" value="InterPro"/>
</dbReference>
<dbReference type="PROSITE" id="PS00872">
    <property type="entry name" value="NA_GALACTOSIDE_SYMP"/>
    <property type="match status" value="1"/>
</dbReference>
<dbReference type="GO" id="GO:0005886">
    <property type="term" value="C:plasma membrane"/>
    <property type="evidence" value="ECO:0007669"/>
    <property type="project" value="UniProtKB-SubCell"/>
</dbReference>
<gene>
    <name evidence="8" type="ORF">JCM17846_00360</name>
</gene>
<protein>
    <submittedName>
        <fullName evidence="8">MFS transporter</fullName>
    </submittedName>
</protein>
<dbReference type="PANTHER" id="PTHR11328">
    <property type="entry name" value="MAJOR FACILITATOR SUPERFAMILY DOMAIN-CONTAINING PROTEIN"/>
    <property type="match status" value="1"/>
</dbReference>
<feature type="transmembrane region" description="Helical" evidence="7">
    <location>
        <begin position="128"/>
        <end position="147"/>
    </location>
</feature>
<dbReference type="Pfam" id="PF13347">
    <property type="entry name" value="MFS_2"/>
    <property type="match status" value="1"/>
</dbReference>
<feature type="transmembrane region" description="Helical" evidence="7">
    <location>
        <begin position="200"/>
        <end position="224"/>
    </location>
</feature>
<dbReference type="GO" id="GO:0008643">
    <property type="term" value="P:carbohydrate transport"/>
    <property type="evidence" value="ECO:0007669"/>
    <property type="project" value="InterPro"/>
</dbReference>
<evidence type="ECO:0000256" key="6">
    <source>
        <dbReference type="ARBA" id="ARBA00023136"/>
    </source>
</evidence>
<comment type="caution">
    <text evidence="8">The sequence shown here is derived from an EMBL/GenBank/DDBJ whole genome shotgun (WGS) entry which is preliminary data.</text>
</comment>
<comment type="subcellular location">
    <subcellularLocation>
        <location evidence="1">Cell membrane</location>
        <topology evidence="1">Multi-pass membrane protein</topology>
    </subcellularLocation>
</comment>
<keyword evidence="5 7" id="KW-1133">Transmembrane helix</keyword>
<evidence type="ECO:0000256" key="7">
    <source>
        <dbReference type="SAM" id="Phobius"/>
    </source>
</evidence>